<feature type="compositionally biased region" description="Polar residues" evidence="1">
    <location>
        <begin position="28"/>
        <end position="40"/>
    </location>
</feature>
<name>A0A9N7Z7W9_PLEPL</name>
<dbReference type="AlphaFoldDB" id="A0A9N7Z7W9"/>
<dbReference type="EMBL" id="CADEAL010004400">
    <property type="protein sequence ID" value="CAB1458713.1"/>
    <property type="molecule type" value="Genomic_DNA"/>
</dbReference>
<proteinExistence type="predicted"/>
<evidence type="ECO:0000313" key="3">
    <source>
        <dbReference type="Proteomes" id="UP001153269"/>
    </source>
</evidence>
<sequence>MSQSRSWAGAGGTLNSSIYRETEAEAPSRQNEFESINSGLRRQFNTEGSAALEQQLSEAASLNNLFQQAWPVQSQRMMGEHETSRALIQSL</sequence>
<feature type="region of interest" description="Disordered" evidence="1">
    <location>
        <begin position="1"/>
        <end position="40"/>
    </location>
</feature>
<dbReference type="Proteomes" id="UP001153269">
    <property type="component" value="Unassembled WGS sequence"/>
</dbReference>
<accession>A0A9N7Z7W9</accession>
<keyword evidence="3" id="KW-1185">Reference proteome</keyword>
<evidence type="ECO:0000256" key="1">
    <source>
        <dbReference type="SAM" id="MobiDB-lite"/>
    </source>
</evidence>
<gene>
    <name evidence="2" type="ORF">PLEPLA_LOCUS46544</name>
</gene>
<comment type="caution">
    <text evidence="2">The sequence shown here is derived from an EMBL/GenBank/DDBJ whole genome shotgun (WGS) entry which is preliminary data.</text>
</comment>
<protein>
    <submittedName>
        <fullName evidence="2">Uncharacterized protein</fullName>
    </submittedName>
</protein>
<organism evidence="2 3">
    <name type="scientific">Pleuronectes platessa</name>
    <name type="common">European plaice</name>
    <dbReference type="NCBI Taxonomy" id="8262"/>
    <lineage>
        <taxon>Eukaryota</taxon>
        <taxon>Metazoa</taxon>
        <taxon>Chordata</taxon>
        <taxon>Craniata</taxon>
        <taxon>Vertebrata</taxon>
        <taxon>Euteleostomi</taxon>
        <taxon>Actinopterygii</taxon>
        <taxon>Neopterygii</taxon>
        <taxon>Teleostei</taxon>
        <taxon>Neoteleostei</taxon>
        <taxon>Acanthomorphata</taxon>
        <taxon>Carangaria</taxon>
        <taxon>Pleuronectiformes</taxon>
        <taxon>Pleuronectoidei</taxon>
        <taxon>Pleuronectidae</taxon>
        <taxon>Pleuronectes</taxon>
    </lineage>
</organism>
<reference evidence="2" key="1">
    <citation type="submission" date="2020-03" db="EMBL/GenBank/DDBJ databases">
        <authorList>
            <person name="Weist P."/>
        </authorList>
    </citation>
    <scope>NUCLEOTIDE SEQUENCE</scope>
</reference>
<evidence type="ECO:0000313" key="2">
    <source>
        <dbReference type="EMBL" id="CAB1458713.1"/>
    </source>
</evidence>